<dbReference type="Proteomes" id="UP000461730">
    <property type="component" value="Unassembled WGS sequence"/>
</dbReference>
<proteinExistence type="predicted"/>
<dbReference type="AlphaFoldDB" id="A0A7K1U059"/>
<protein>
    <submittedName>
        <fullName evidence="2">Uncharacterized protein</fullName>
    </submittedName>
</protein>
<comment type="caution">
    <text evidence="2">The sequence shown here is derived from an EMBL/GenBank/DDBJ whole genome shotgun (WGS) entry which is preliminary data.</text>
</comment>
<gene>
    <name evidence="2" type="ORF">GO493_05630</name>
</gene>
<evidence type="ECO:0000313" key="3">
    <source>
        <dbReference type="Proteomes" id="UP000461730"/>
    </source>
</evidence>
<feature type="region of interest" description="Disordered" evidence="1">
    <location>
        <begin position="188"/>
        <end position="207"/>
    </location>
</feature>
<evidence type="ECO:0000256" key="1">
    <source>
        <dbReference type="SAM" id="MobiDB-lite"/>
    </source>
</evidence>
<reference evidence="2 3" key="1">
    <citation type="submission" date="2019-12" db="EMBL/GenBank/DDBJ databases">
        <title>Chitinophaga sp. strain ysch24 (GDMCC 1.1355), whole genome shotgun sequence.</title>
        <authorList>
            <person name="Zhang X."/>
        </authorList>
    </citation>
    <scope>NUCLEOTIDE SEQUENCE [LARGE SCALE GENOMIC DNA]</scope>
    <source>
        <strain evidence="3">ysch24</strain>
    </source>
</reference>
<keyword evidence="3" id="KW-1185">Reference proteome</keyword>
<evidence type="ECO:0000313" key="2">
    <source>
        <dbReference type="EMBL" id="MVT07733.1"/>
    </source>
</evidence>
<organism evidence="2 3">
    <name type="scientific">Chitinophaga tropicalis</name>
    <dbReference type="NCBI Taxonomy" id="2683588"/>
    <lineage>
        <taxon>Bacteria</taxon>
        <taxon>Pseudomonadati</taxon>
        <taxon>Bacteroidota</taxon>
        <taxon>Chitinophagia</taxon>
        <taxon>Chitinophagales</taxon>
        <taxon>Chitinophagaceae</taxon>
        <taxon>Chitinophaga</taxon>
    </lineage>
</organism>
<accession>A0A7K1U059</accession>
<dbReference type="RefSeq" id="WP_157305113.1">
    <property type="nucleotide sequence ID" value="NZ_WRXN01000001.1"/>
</dbReference>
<sequence>MRIELKKFRSSTPETNSSPEYTAALYINGISVATVAKDNSGDIEIKPVCLESGRLLSGANLYCKSLPPRWVIDGPHAALLQMDLTAYVRELADGILFQRQLAHDMHTNILIGDPDKQQYRKYPLQDYSIWKLLKYPERTETLKQILLEDVMPQLQPGEIILNPNIPYNLLALVNKRQEIIAQHIPAAATRNGPPLRKDQLSRKKRGP</sequence>
<dbReference type="EMBL" id="WRXN01000001">
    <property type="protein sequence ID" value="MVT07733.1"/>
    <property type="molecule type" value="Genomic_DNA"/>
</dbReference>
<name>A0A7K1U059_9BACT</name>